<dbReference type="InterPro" id="IPR000246">
    <property type="entry name" value="Peptidase_T2"/>
</dbReference>
<dbReference type="Pfam" id="PF01112">
    <property type="entry name" value="Asparaginase_2"/>
    <property type="match status" value="1"/>
</dbReference>
<evidence type="ECO:0000313" key="4">
    <source>
        <dbReference type="EMBL" id="KAJ3619179.1"/>
    </source>
</evidence>
<reference evidence="4" key="1">
    <citation type="journal article" date="2023" name="G3 (Bethesda)">
        <title>Whole genome assemblies of Zophobas morio and Tenebrio molitor.</title>
        <authorList>
            <person name="Kaur S."/>
            <person name="Stinson S.A."/>
            <person name="diCenzo G.C."/>
        </authorList>
    </citation>
    <scope>NUCLEOTIDE SEQUENCE</scope>
    <source>
        <strain evidence="4">QUZm001</strain>
    </source>
</reference>
<organism evidence="4 5">
    <name type="scientific">Zophobas morio</name>
    <dbReference type="NCBI Taxonomy" id="2755281"/>
    <lineage>
        <taxon>Eukaryota</taxon>
        <taxon>Metazoa</taxon>
        <taxon>Ecdysozoa</taxon>
        <taxon>Arthropoda</taxon>
        <taxon>Hexapoda</taxon>
        <taxon>Insecta</taxon>
        <taxon>Pterygota</taxon>
        <taxon>Neoptera</taxon>
        <taxon>Endopterygota</taxon>
        <taxon>Coleoptera</taxon>
        <taxon>Polyphaga</taxon>
        <taxon>Cucujiformia</taxon>
        <taxon>Tenebrionidae</taxon>
        <taxon>Zophobas</taxon>
    </lineage>
</organism>
<evidence type="ECO:0000256" key="1">
    <source>
        <dbReference type="ARBA" id="ARBA00010872"/>
    </source>
</evidence>
<name>A0AA38HHJ0_9CUCU</name>
<feature type="site" description="Cleavage; by autolysis" evidence="3">
    <location>
        <begin position="3"/>
        <end position="4"/>
    </location>
</feature>
<comment type="caution">
    <text evidence="4">The sequence shown here is derived from an EMBL/GenBank/DDBJ whole genome shotgun (WGS) entry which is preliminary data.</text>
</comment>
<dbReference type="AlphaFoldDB" id="A0AA38HHJ0"/>
<protein>
    <recommendedName>
        <fullName evidence="6">Threonine aspartase 1</fullName>
    </recommendedName>
</protein>
<dbReference type="GO" id="GO:0005737">
    <property type="term" value="C:cytoplasm"/>
    <property type="evidence" value="ECO:0007669"/>
    <property type="project" value="TreeGrafter"/>
</dbReference>
<dbReference type="Gene3D" id="3.60.20.30">
    <property type="entry name" value="(Glycosyl)asparaginase"/>
    <property type="match status" value="1"/>
</dbReference>
<dbReference type="InterPro" id="IPR029055">
    <property type="entry name" value="Ntn_hydrolases_N"/>
</dbReference>
<evidence type="ECO:0000256" key="2">
    <source>
        <dbReference type="PIRSR" id="PIRSR600246-1"/>
    </source>
</evidence>
<comment type="similarity">
    <text evidence="1">Belongs to the Ntn-hydrolase family.</text>
</comment>
<proteinExistence type="inferred from homology"/>
<dbReference type="PANTHER" id="PTHR10188:SF8">
    <property type="entry name" value="THREONINE ASPARTASE 1"/>
    <property type="match status" value="1"/>
</dbReference>
<dbReference type="SUPFAM" id="SSF56235">
    <property type="entry name" value="N-terminal nucleophile aminohydrolases (Ntn hydrolases)"/>
    <property type="match status" value="1"/>
</dbReference>
<keyword evidence="5" id="KW-1185">Reference proteome</keyword>
<evidence type="ECO:0008006" key="6">
    <source>
        <dbReference type="Google" id="ProtNLM"/>
    </source>
</evidence>
<feature type="active site" description="Nucleophile" evidence="2">
    <location>
        <position position="4"/>
    </location>
</feature>
<evidence type="ECO:0000256" key="3">
    <source>
        <dbReference type="PIRSR" id="PIRSR600246-3"/>
    </source>
</evidence>
<gene>
    <name evidence="4" type="ORF">Zmor_008740</name>
</gene>
<dbReference type="GO" id="GO:0004298">
    <property type="term" value="F:threonine-type endopeptidase activity"/>
    <property type="evidence" value="ECO:0007669"/>
    <property type="project" value="TreeGrafter"/>
</dbReference>
<accession>A0AA38HHJ0</accession>
<dbReference type="PANTHER" id="PTHR10188">
    <property type="entry name" value="L-ASPARAGINASE"/>
    <property type="match status" value="1"/>
</dbReference>
<dbReference type="Proteomes" id="UP001168821">
    <property type="component" value="Unassembled WGS sequence"/>
</dbReference>
<sequence length="205" mass="21850">MMDTVGVICRDRNGNVSAGVSSGGILLKRPGRVGEAAMFGCGCYALNLASQSNAAKESAACGVSGCGEHVMKTRLAEKCCSSAFLNSSDGRKGGLYDSLRVTLQDFLDHPWLSHIPQRLCGLVVLHEYVNGEPSFFLWPVSCANALVVRGIEIAWGHTSASFAVGYFREGDCKPTALVSRLPKSSQVGNSFLIGGTFTRRDTLKP</sequence>
<dbReference type="GO" id="GO:0051604">
    <property type="term" value="P:protein maturation"/>
    <property type="evidence" value="ECO:0007669"/>
    <property type="project" value="TreeGrafter"/>
</dbReference>
<evidence type="ECO:0000313" key="5">
    <source>
        <dbReference type="Proteomes" id="UP001168821"/>
    </source>
</evidence>
<dbReference type="EMBL" id="JALNTZ010002258">
    <property type="protein sequence ID" value="KAJ3619179.1"/>
    <property type="molecule type" value="Genomic_DNA"/>
</dbReference>